<feature type="region of interest" description="Disordered" evidence="1">
    <location>
        <begin position="1"/>
        <end position="39"/>
    </location>
</feature>
<gene>
    <name evidence="3" type="ORF">IF129_16040</name>
</gene>
<feature type="transmembrane region" description="Helical" evidence="2">
    <location>
        <begin position="251"/>
        <end position="272"/>
    </location>
</feature>
<organism evidence="3 4">
    <name type="scientific">Streptomyces chumphonensis</name>
    <dbReference type="NCBI Taxonomy" id="1214925"/>
    <lineage>
        <taxon>Bacteria</taxon>
        <taxon>Bacillati</taxon>
        <taxon>Actinomycetota</taxon>
        <taxon>Actinomycetes</taxon>
        <taxon>Kitasatosporales</taxon>
        <taxon>Streptomycetaceae</taxon>
        <taxon>Streptomyces</taxon>
    </lineage>
</organism>
<dbReference type="Pfam" id="PF13367">
    <property type="entry name" value="PrsW-protease"/>
    <property type="match status" value="1"/>
</dbReference>
<feature type="transmembrane region" description="Helical" evidence="2">
    <location>
        <begin position="192"/>
        <end position="212"/>
    </location>
</feature>
<feature type="transmembrane region" description="Helical" evidence="2">
    <location>
        <begin position="308"/>
        <end position="329"/>
    </location>
</feature>
<dbReference type="PANTHER" id="PTHR36844">
    <property type="entry name" value="PROTEASE PRSW"/>
    <property type="match status" value="1"/>
</dbReference>
<dbReference type="GO" id="GO:0008237">
    <property type="term" value="F:metallopeptidase activity"/>
    <property type="evidence" value="ECO:0007669"/>
    <property type="project" value="UniProtKB-KW"/>
</dbReference>
<comment type="caution">
    <text evidence="3">The sequence shown here is derived from an EMBL/GenBank/DDBJ whole genome shotgun (WGS) entry which is preliminary data.</text>
</comment>
<sequence>MTPHASPERSTKVERVHPHAPGDVPPPPRTPPAATTLASPAAPATPAQWQYAPRRAPWWHSRVLRAVTIAILLALCGLVILALVREQTGSEGFLIGIMLSILPVPLLIAAFRWVDSVDPAPWRTLAFAFAWGACAATLVAVIANTFTAEWLATSVIADGDVDTLGATVVAPVVEELAKAAAVLLLFLHRRRFFSGVIDGIVTAGVTATGFAFTENILYLGTAYAGDQLYSDDGFAATTAQTFFVRIVMSPFAHPLFTALTGLGFGVAAALATHRRTLRVLLPVVGLLTSMLLHALWNGSASTNGLHFLLVYALFMLPVLGTLIWLTVWYRGRDLRTVRETLHAYAEQGWLHPAEPWTLGSMHARAQARRRARRAHGPTAARTVSEYHAALTSLALLRARAERTEPPDDFASREAELLHHTLTRRSLSSPPTQTASPRPYPLPHTGWR</sequence>
<feature type="region of interest" description="Disordered" evidence="1">
    <location>
        <begin position="421"/>
        <end position="447"/>
    </location>
</feature>
<keyword evidence="3" id="KW-0482">Metalloprotease</keyword>
<feature type="transmembrane region" description="Helical" evidence="2">
    <location>
        <begin position="93"/>
        <end position="114"/>
    </location>
</feature>
<accession>A0A927F1N8</accession>
<proteinExistence type="predicted"/>
<keyword evidence="3" id="KW-0645">Protease</keyword>
<keyword evidence="2" id="KW-0812">Transmembrane</keyword>
<keyword evidence="2" id="KW-0472">Membrane</keyword>
<feature type="compositionally biased region" description="Polar residues" evidence="1">
    <location>
        <begin position="423"/>
        <end position="435"/>
    </location>
</feature>
<evidence type="ECO:0000256" key="1">
    <source>
        <dbReference type="SAM" id="MobiDB-lite"/>
    </source>
</evidence>
<evidence type="ECO:0000256" key="2">
    <source>
        <dbReference type="SAM" id="Phobius"/>
    </source>
</evidence>
<evidence type="ECO:0000313" key="4">
    <source>
        <dbReference type="Proteomes" id="UP000632289"/>
    </source>
</evidence>
<feature type="transmembrane region" description="Helical" evidence="2">
    <location>
        <begin position="63"/>
        <end position="84"/>
    </location>
</feature>
<feature type="transmembrane region" description="Helical" evidence="2">
    <location>
        <begin position="126"/>
        <end position="146"/>
    </location>
</feature>
<dbReference type="EMBL" id="JACXYU010000008">
    <property type="protein sequence ID" value="MBD3933057.1"/>
    <property type="molecule type" value="Genomic_DNA"/>
</dbReference>
<dbReference type="InterPro" id="IPR026898">
    <property type="entry name" value="PrsW"/>
</dbReference>
<protein>
    <submittedName>
        <fullName evidence="3">PrsW family intramembrane metalloprotease</fullName>
    </submittedName>
</protein>
<keyword evidence="4" id="KW-1185">Reference proteome</keyword>
<name>A0A927F1N8_9ACTN</name>
<keyword evidence="3" id="KW-0378">Hydrolase</keyword>
<reference evidence="3" key="1">
    <citation type="submission" date="2020-09" db="EMBL/GenBank/DDBJ databases">
        <title>Secondary metabolite and genome analysis of marine Streptomyces chumphonensis KK1-2T.</title>
        <authorList>
            <person name="Phongsopitanun W."/>
            <person name="Kanchanasin P."/>
            <person name="Pittayakhajonwut P."/>
            <person name="Suwanborirux K."/>
            <person name="Tanasupawat S."/>
        </authorList>
    </citation>
    <scope>NUCLEOTIDE SEQUENCE</scope>
    <source>
        <strain evidence="3">KK1-2</strain>
    </source>
</reference>
<evidence type="ECO:0000313" key="3">
    <source>
        <dbReference type="EMBL" id="MBD3933057.1"/>
    </source>
</evidence>
<feature type="compositionally biased region" description="Basic and acidic residues" evidence="1">
    <location>
        <begin position="1"/>
        <end position="17"/>
    </location>
</feature>
<keyword evidence="2" id="KW-1133">Transmembrane helix</keyword>
<feature type="transmembrane region" description="Helical" evidence="2">
    <location>
        <begin position="279"/>
        <end position="296"/>
    </location>
</feature>
<dbReference type="PANTHER" id="PTHR36844:SF1">
    <property type="entry name" value="PROTEASE PRSW"/>
    <property type="match status" value="1"/>
</dbReference>
<dbReference type="Proteomes" id="UP000632289">
    <property type="component" value="Unassembled WGS sequence"/>
</dbReference>
<dbReference type="AlphaFoldDB" id="A0A927F1N8"/>